<dbReference type="GO" id="GO:0012505">
    <property type="term" value="C:endomembrane system"/>
    <property type="evidence" value="ECO:0007669"/>
    <property type="project" value="UniProtKB-SubCell"/>
</dbReference>
<protein>
    <submittedName>
        <fullName evidence="6">Major Facilitator Superfamily transporter protein</fullName>
    </submittedName>
</protein>
<reference evidence="6 7" key="1">
    <citation type="submission" date="2017-11" db="EMBL/GenBank/DDBJ databases">
        <authorList>
            <person name="Seth-Smith MB H."/>
        </authorList>
    </citation>
    <scope>NUCLEOTIDE SEQUENCE [LARGE SCALE GENOMIC DNA]</scope>
    <source>
        <strain evidence="6">E</strain>
    </source>
</reference>
<evidence type="ECO:0000313" key="7">
    <source>
        <dbReference type="Proteomes" id="UP000268684"/>
    </source>
</evidence>
<keyword evidence="3 5" id="KW-1133">Transmembrane helix</keyword>
<feature type="transmembrane region" description="Helical" evidence="5">
    <location>
        <begin position="319"/>
        <end position="337"/>
    </location>
</feature>
<dbReference type="GO" id="GO:0035435">
    <property type="term" value="P:phosphate ion transmembrane transport"/>
    <property type="evidence" value="ECO:0007669"/>
    <property type="project" value="TreeGrafter"/>
</dbReference>
<dbReference type="SUPFAM" id="SSF103473">
    <property type="entry name" value="MFS general substrate transporter"/>
    <property type="match status" value="1"/>
</dbReference>
<dbReference type="EMBL" id="LR025743">
    <property type="protein sequence ID" value="VBB15643.1"/>
    <property type="molecule type" value="Genomic_DNA"/>
</dbReference>
<feature type="transmembrane region" description="Helical" evidence="5">
    <location>
        <begin position="157"/>
        <end position="177"/>
    </location>
</feature>
<dbReference type="Pfam" id="PF07690">
    <property type="entry name" value="MFS_1"/>
    <property type="match status" value="1"/>
</dbReference>
<evidence type="ECO:0000256" key="3">
    <source>
        <dbReference type="ARBA" id="ARBA00022989"/>
    </source>
</evidence>
<dbReference type="InterPro" id="IPR011701">
    <property type="entry name" value="MFS"/>
</dbReference>
<dbReference type="Proteomes" id="UP000268684">
    <property type="component" value="Chromosome II"/>
</dbReference>
<keyword evidence="7" id="KW-1185">Reference proteome</keyword>
<dbReference type="GO" id="GO:0061513">
    <property type="term" value="F:glucose 6-phosphate:phosphate antiporter activity"/>
    <property type="evidence" value="ECO:0007669"/>
    <property type="project" value="TreeGrafter"/>
</dbReference>
<dbReference type="InterPro" id="IPR051337">
    <property type="entry name" value="OPA_Antiporter"/>
</dbReference>
<feature type="transmembrane region" description="Helical" evidence="5">
    <location>
        <begin position="24"/>
        <end position="43"/>
    </location>
</feature>
<feature type="transmembrane region" description="Helical" evidence="5">
    <location>
        <begin position="281"/>
        <end position="298"/>
    </location>
</feature>
<dbReference type="Gene3D" id="1.20.1250.20">
    <property type="entry name" value="MFS general substrate transporter like domains"/>
    <property type="match status" value="2"/>
</dbReference>
<gene>
    <name evidence="6" type="primary">yihN_2</name>
    <name evidence="6" type="ORF">BSTAB16_5840</name>
</gene>
<feature type="transmembrane region" description="Helical" evidence="5">
    <location>
        <begin position="114"/>
        <end position="136"/>
    </location>
</feature>
<feature type="transmembrane region" description="Helical" evidence="5">
    <location>
        <begin position="343"/>
        <end position="365"/>
    </location>
</feature>
<dbReference type="RefSeq" id="WP_122171081.1">
    <property type="nucleotide sequence ID" value="NZ_LR025743.1"/>
</dbReference>
<evidence type="ECO:0000256" key="2">
    <source>
        <dbReference type="ARBA" id="ARBA00022692"/>
    </source>
</evidence>
<sequence>MTHREAAIEAARDDAAARAATGRYFQLALLVCAAGAIYPMLYLRQFYQDTMLDLFQITRTQLGYLYSVLGTTFLVCYLPSGWLADRLSPRGLIAFSLAATGVLGFWYASAPSYAALFAIFGGWGVTTGLTFWASVIKRVKSIALPNEQGRFFGFLDGGRGLIEALLATASLALFAWLVDSRGTSHGLAFRQVVIGYSVVCVALGVVLLFVRDASASHGPASGGAATSASTAASMPEKARLGRDLLTLARNRHLWVFALIVFCGYHLSWATYSISPYLQQKGVGMSIVAAGFIASLKLWMRPIGGIGGGFVGDRFGTLNVLGAALFCAALAFVALIVFPSFNQLALLAGVVIVIGLLTYAVRGLYWSVLERCDVPPRVTGLAIGVVSLLGYSPDVFLPLLNGWLTTAYPGMHGYQLYFGYVAAVSAVGGGACLLLKRMLGADTKR</sequence>
<evidence type="ECO:0000313" key="6">
    <source>
        <dbReference type="EMBL" id="VBB15643.1"/>
    </source>
</evidence>
<dbReference type="PANTHER" id="PTHR43826">
    <property type="entry name" value="GLUCOSE-6-PHOSPHATE EXCHANGER SLC37A4"/>
    <property type="match status" value="1"/>
</dbReference>
<feature type="transmembrane region" description="Helical" evidence="5">
    <location>
        <begin position="189"/>
        <end position="210"/>
    </location>
</feature>
<comment type="subcellular location">
    <subcellularLocation>
        <location evidence="1">Endomembrane system</location>
        <topology evidence="1">Multi-pass membrane protein</topology>
    </subcellularLocation>
</comment>
<feature type="transmembrane region" description="Helical" evidence="5">
    <location>
        <begin position="377"/>
        <end position="396"/>
    </location>
</feature>
<name>A0AAJ5NCI9_9BURK</name>
<feature type="transmembrane region" description="Helical" evidence="5">
    <location>
        <begin position="63"/>
        <end position="84"/>
    </location>
</feature>
<evidence type="ECO:0000256" key="4">
    <source>
        <dbReference type="ARBA" id="ARBA00023136"/>
    </source>
</evidence>
<dbReference type="GO" id="GO:0016020">
    <property type="term" value="C:membrane"/>
    <property type="evidence" value="ECO:0007669"/>
    <property type="project" value="UniProtKB-ARBA"/>
</dbReference>
<organism evidence="6 7">
    <name type="scientific">Burkholderia stabilis</name>
    <dbReference type="NCBI Taxonomy" id="95485"/>
    <lineage>
        <taxon>Bacteria</taxon>
        <taxon>Pseudomonadati</taxon>
        <taxon>Pseudomonadota</taxon>
        <taxon>Betaproteobacteria</taxon>
        <taxon>Burkholderiales</taxon>
        <taxon>Burkholderiaceae</taxon>
        <taxon>Burkholderia</taxon>
        <taxon>Burkholderia cepacia complex</taxon>
    </lineage>
</organism>
<dbReference type="AlphaFoldDB" id="A0AAJ5NCI9"/>
<proteinExistence type="predicted"/>
<keyword evidence="2 5" id="KW-0812">Transmembrane</keyword>
<feature type="transmembrane region" description="Helical" evidence="5">
    <location>
        <begin position="252"/>
        <end position="269"/>
    </location>
</feature>
<evidence type="ECO:0000256" key="1">
    <source>
        <dbReference type="ARBA" id="ARBA00004127"/>
    </source>
</evidence>
<dbReference type="InterPro" id="IPR036259">
    <property type="entry name" value="MFS_trans_sf"/>
</dbReference>
<evidence type="ECO:0000256" key="5">
    <source>
        <dbReference type="SAM" id="Phobius"/>
    </source>
</evidence>
<accession>A0AAJ5NCI9</accession>
<dbReference type="PANTHER" id="PTHR43826:SF3">
    <property type="entry name" value="GLUCOSE-6-PHOSPHATE EXCHANGER SLC37A4"/>
    <property type="match status" value="1"/>
</dbReference>
<feature type="transmembrane region" description="Helical" evidence="5">
    <location>
        <begin position="416"/>
        <end position="434"/>
    </location>
</feature>
<dbReference type="CDD" id="cd06174">
    <property type="entry name" value="MFS"/>
    <property type="match status" value="1"/>
</dbReference>
<feature type="transmembrane region" description="Helical" evidence="5">
    <location>
        <begin position="91"/>
        <end position="108"/>
    </location>
</feature>
<keyword evidence="4 5" id="KW-0472">Membrane</keyword>
<dbReference type="GeneID" id="71058258"/>